<dbReference type="PATRIC" id="fig|537010.4.peg.356"/>
<dbReference type="InterPro" id="IPR010985">
    <property type="entry name" value="Ribbon_hlx_hlx"/>
</dbReference>
<protein>
    <submittedName>
        <fullName evidence="1">Toxin-antitoxin system, antitoxin component, ribbon-helix-helix domain protein</fullName>
    </submittedName>
</protein>
<dbReference type="InterPro" id="IPR013321">
    <property type="entry name" value="Arc_rbn_hlx_hlx"/>
</dbReference>
<accession>G9XHF4</accession>
<dbReference type="SUPFAM" id="SSF47598">
    <property type="entry name" value="Ribbon-helix-helix"/>
    <property type="match status" value="1"/>
</dbReference>
<proteinExistence type="predicted"/>
<reference evidence="1 2" key="1">
    <citation type="submission" date="2011-08" db="EMBL/GenBank/DDBJ databases">
        <authorList>
            <person name="Weinstock G."/>
            <person name="Sodergren E."/>
            <person name="Clifton S."/>
            <person name="Fulton L."/>
            <person name="Fulton B."/>
            <person name="Courtney L."/>
            <person name="Fronick C."/>
            <person name="Harrison M."/>
            <person name="Strong C."/>
            <person name="Farmer C."/>
            <person name="Delahaunty K."/>
            <person name="Markovic C."/>
            <person name="Hall O."/>
            <person name="Minx P."/>
            <person name="Tomlinson C."/>
            <person name="Mitreva M."/>
            <person name="Hou S."/>
            <person name="Chen J."/>
            <person name="Wollam A."/>
            <person name="Pepin K.H."/>
            <person name="Johnson M."/>
            <person name="Bhonagiri V."/>
            <person name="Zhang X."/>
            <person name="Suruliraj S."/>
            <person name="Warren W."/>
            <person name="Chinwalla A."/>
            <person name="Mardis E.R."/>
            <person name="Wilson R.K."/>
        </authorList>
    </citation>
    <scope>NUCLEOTIDE SEQUENCE [LARGE SCALE GENOMIC DNA]</scope>
    <source>
        <strain evidence="1 2">DP7</strain>
    </source>
</reference>
<comment type="caution">
    <text evidence="1">The sequence shown here is derived from an EMBL/GenBank/DDBJ whole genome shotgun (WGS) entry which is preliminary data.</text>
</comment>
<organism evidence="1 2">
    <name type="scientific">Desulfitobacterium hafniense DP7</name>
    <dbReference type="NCBI Taxonomy" id="537010"/>
    <lineage>
        <taxon>Bacteria</taxon>
        <taxon>Bacillati</taxon>
        <taxon>Bacillota</taxon>
        <taxon>Clostridia</taxon>
        <taxon>Eubacteriales</taxon>
        <taxon>Desulfitobacteriaceae</taxon>
        <taxon>Desulfitobacterium</taxon>
    </lineage>
</organism>
<name>G9XHF4_DESHA</name>
<dbReference type="AlphaFoldDB" id="G9XHF4"/>
<dbReference type="HOGENOM" id="CLU_187427_3_0_9"/>
<evidence type="ECO:0000313" key="2">
    <source>
        <dbReference type="Proteomes" id="UP000004416"/>
    </source>
</evidence>
<dbReference type="GO" id="GO:0006355">
    <property type="term" value="P:regulation of DNA-templated transcription"/>
    <property type="evidence" value="ECO:0007669"/>
    <property type="project" value="InterPro"/>
</dbReference>
<sequence length="61" mass="7005">MPTARTKANRKYNEKAYDRIALTVPKGEKEQIRVVAEKQGKSLNAFINEAIREKIQKSTEN</sequence>
<dbReference type="Proteomes" id="UP000004416">
    <property type="component" value="Unassembled WGS sequence"/>
</dbReference>
<dbReference type="RefSeq" id="WP_005808473.1">
    <property type="nucleotide sequence ID" value="NZ_JH414441.1"/>
</dbReference>
<gene>
    <name evidence="1" type="ORF">HMPREF0322_00379</name>
</gene>
<dbReference type="Gene3D" id="1.10.1220.10">
    <property type="entry name" value="Met repressor-like"/>
    <property type="match status" value="1"/>
</dbReference>
<dbReference type="EMBL" id="AFZX01000010">
    <property type="protein sequence ID" value="EHL08956.1"/>
    <property type="molecule type" value="Genomic_DNA"/>
</dbReference>
<evidence type="ECO:0000313" key="1">
    <source>
        <dbReference type="EMBL" id="EHL08956.1"/>
    </source>
</evidence>